<name>A0A366SHG5_9ENTE</name>
<dbReference type="EMBL" id="LEOY01000006">
    <property type="protein sequence ID" value="RBR30041.1"/>
    <property type="molecule type" value="Genomic_DNA"/>
</dbReference>
<dbReference type="AlphaFoldDB" id="A0A366SHG5"/>
<comment type="caution">
    <text evidence="1">The sequence shown here is derived from an EMBL/GenBank/DDBJ whole genome shotgun (WGS) entry which is preliminary data.</text>
</comment>
<protein>
    <submittedName>
        <fullName evidence="1">Uncharacterized protein</fullName>
    </submittedName>
</protein>
<gene>
    <name evidence="1" type="ORF">EB18_01044</name>
</gene>
<accession>A0A366SHG5</accession>
<sequence length="66" mass="7677">MDAFDFFVQMGLMGQPHDDKLIFLALCIITSNRRYYWLFCNSCGLCTTINGDGTLDDTTNFKWYFS</sequence>
<organism evidence="1 2">
    <name type="scientific">Enterococcus cecorum</name>
    <dbReference type="NCBI Taxonomy" id="44008"/>
    <lineage>
        <taxon>Bacteria</taxon>
        <taxon>Bacillati</taxon>
        <taxon>Bacillota</taxon>
        <taxon>Bacilli</taxon>
        <taxon>Lactobacillales</taxon>
        <taxon>Enterococcaceae</taxon>
        <taxon>Enterococcus</taxon>
    </lineage>
</organism>
<evidence type="ECO:0000313" key="2">
    <source>
        <dbReference type="Proteomes" id="UP000252800"/>
    </source>
</evidence>
<dbReference type="Proteomes" id="UP000252800">
    <property type="component" value="Unassembled WGS sequence"/>
</dbReference>
<reference evidence="1 2" key="1">
    <citation type="submission" date="2015-06" db="EMBL/GenBank/DDBJ databases">
        <title>The Genome Sequence of Enterococcus cecorum 170AEA1.</title>
        <authorList>
            <consortium name="The Broad Institute Genomics Platform"/>
            <consortium name="The Broad Institute Genome Sequencing Center for Infectious Disease"/>
            <person name="Earl A.M."/>
            <person name="Van Tyne D."/>
            <person name="Lebreton F."/>
            <person name="Saavedra J.T."/>
            <person name="Gilmore M.S."/>
            <person name="Manson McGuire A."/>
            <person name="Clock S."/>
            <person name="Crupain M."/>
            <person name="Rangan U."/>
            <person name="Young S."/>
            <person name="Abouelleil A."/>
            <person name="Cao P."/>
            <person name="Chapman S.B."/>
            <person name="Griggs A."/>
            <person name="Priest M."/>
            <person name="Shea T."/>
            <person name="Wortman J."/>
            <person name="Nusbaum C."/>
            <person name="Birren B."/>
        </authorList>
    </citation>
    <scope>NUCLEOTIDE SEQUENCE [LARGE SCALE GENOMIC DNA]</scope>
    <source>
        <strain evidence="1 2">170AEA1</strain>
    </source>
</reference>
<proteinExistence type="predicted"/>
<evidence type="ECO:0000313" key="1">
    <source>
        <dbReference type="EMBL" id="RBR30041.1"/>
    </source>
</evidence>